<keyword evidence="6" id="KW-1185">Reference proteome</keyword>
<name>A0ABU2C7I6_9BURK</name>
<reference evidence="5 6" key="1">
    <citation type="submission" date="2023-07" db="EMBL/GenBank/DDBJ databases">
        <title>Sorghum-associated microbial communities from plants grown in Nebraska, USA.</title>
        <authorList>
            <person name="Schachtman D."/>
        </authorList>
    </citation>
    <scope>NUCLEOTIDE SEQUENCE [LARGE SCALE GENOMIC DNA]</scope>
    <source>
        <strain evidence="5 6">BE313</strain>
    </source>
</reference>
<dbReference type="EMBL" id="JAVDXT010000002">
    <property type="protein sequence ID" value="MDR7377309.1"/>
    <property type="molecule type" value="Genomic_DNA"/>
</dbReference>
<dbReference type="EC" id="5.1.3.15" evidence="4"/>
<evidence type="ECO:0000256" key="2">
    <source>
        <dbReference type="ARBA" id="ARBA00005866"/>
    </source>
</evidence>
<dbReference type="InterPro" id="IPR008183">
    <property type="entry name" value="Aldose_1/G6P_1-epimerase"/>
</dbReference>
<comment type="catalytic activity">
    <reaction evidence="1">
        <text>alpha-D-glucose 6-phosphate = beta-D-glucose 6-phosphate</text>
        <dbReference type="Rhea" id="RHEA:16249"/>
        <dbReference type="ChEBI" id="CHEBI:58225"/>
        <dbReference type="ChEBI" id="CHEBI:58247"/>
        <dbReference type="EC" id="5.1.3.15"/>
    </reaction>
</comment>
<comment type="caution">
    <text evidence="5">The sequence shown here is derived from an EMBL/GenBank/DDBJ whole genome shotgun (WGS) entry which is preliminary data.</text>
</comment>
<accession>A0ABU2C7I6</accession>
<dbReference type="Gene3D" id="2.70.98.10">
    <property type="match status" value="1"/>
</dbReference>
<dbReference type="InterPro" id="IPR014718">
    <property type="entry name" value="GH-type_carb-bd"/>
</dbReference>
<evidence type="ECO:0000256" key="1">
    <source>
        <dbReference type="ARBA" id="ARBA00001096"/>
    </source>
</evidence>
<dbReference type="PIRSF" id="PIRSF016020">
    <property type="entry name" value="PHexose_mutarotase"/>
    <property type="match status" value="1"/>
</dbReference>
<dbReference type="RefSeq" id="WP_310372985.1">
    <property type="nucleotide sequence ID" value="NZ_JAVDXT010000002.1"/>
</dbReference>
<dbReference type="PANTHER" id="PTHR11122:SF13">
    <property type="entry name" value="GLUCOSE-6-PHOSPHATE 1-EPIMERASE"/>
    <property type="match status" value="1"/>
</dbReference>
<dbReference type="SUPFAM" id="SSF74650">
    <property type="entry name" value="Galactose mutarotase-like"/>
    <property type="match status" value="1"/>
</dbReference>
<dbReference type="Proteomes" id="UP001180487">
    <property type="component" value="Unassembled WGS sequence"/>
</dbReference>
<comment type="similarity">
    <text evidence="2 4">Belongs to the glucose-6-phosphate 1-epimerase family.</text>
</comment>
<dbReference type="Pfam" id="PF01263">
    <property type="entry name" value="Aldose_epim"/>
    <property type="match status" value="1"/>
</dbReference>
<evidence type="ECO:0000313" key="5">
    <source>
        <dbReference type="EMBL" id="MDR7377309.1"/>
    </source>
</evidence>
<evidence type="ECO:0000256" key="3">
    <source>
        <dbReference type="ARBA" id="ARBA00023235"/>
    </source>
</evidence>
<dbReference type="CDD" id="cd09020">
    <property type="entry name" value="D-hex-6-P-epi_like"/>
    <property type="match status" value="1"/>
</dbReference>
<organism evidence="5 6">
    <name type="scientific">Rhodoferax ferrireducens</name>
    <dbReference type="NCBI Taxonomy" id="192843"/>
    <lineage>
        <taxon>Bacteria</taxon>
        <taxon>Pseudomonadati</taxon>
        <taxon>Pseudomonadota</taxon>
        <taxon>Betaproteobacteria</taxon>
        <taxon>Burkholderiales</taxon>
        <taxon>Comamonadaceae</taxon>
        <taxon>Rhodoferax</taxon>
    </lineage>
</organism>
<dbReference type="InterPro" id="IPR025532">
    <property type="entry name" value="G6P_1-epimerase"/>
</dbReference>
<evidence type="ECO:0000256" key="4">
    <source>
        <dbReference type="PIRNR" id="PIRNR016020"/>
    </source>
</evidence>
<evidence type="ECO:0000313" key="6">
    <source>
        <dbReference type="Proteomes" id="UP001180487"/>
    </source>
</evidence>
<dbReference type="GO" id="GO:0047938">
    <property type="term" value="F:glucose-6-phosphate 1-epimerase activity"/>
    <property type="evidence" value="ECO:0007669"/>
    <property type="project" value="UniProtKB-EC"/>
</dbReference>
<proteinExistence type="inferred from homology"/>
<protein>
    <recommendedName>
        <fullName evidence="4">Putative glucose-6-phosphate 1-epimerase</fullName>
        <ecNumber evidence="4">5.1.3.15</ecNumber>
    </recommendedName>
</protein>
<keyword evidence="3 4" id="KW-0413">Isomerase</keyword>
<sequence length="280" mass="30383">MSDLQISAESFHHQPCLRLRHACGDSVLVALHGAHILSWTSDGRERLYLSPHALFDGHSALRGGVPLCFPQFNMRGPLPKHGFARTSTWTAGTATDAEVDALELQLHSSPAMLALWPHAFSATLRVELAPGILKFAFSVHNTGSQPLDFALALHSYLRVQNLAHLELHGLAAQPYWDDVAQTNRLEPGVVQLEGEVDRVYQAPAEPLILVDGAQQLRVAQSENLADTVVWNPGAAKCASIADMPADGYLQMVCVEAAQVNTPITLAADAHWTGWQSLSLV</sequence>
<dbReference type="InterPro" id="IPR011013">
    <property type="entry name" value="Gal_mutarotase_sf_dom"/>
</dbReference>
<dbReference type="PANTHER" id="PTHR11122">
    <property type="entry name" value="APOSPORY-ASSOCIATED PROTEIN C-RELATED"/>
    <property type="match status" value="1"/>
</dbReference>
<gene>
    <name evidence="5" type="ORF">J2X19_001988</name>
</gene>